<dbReference type="SUPFAM" id="SSF51905">
    <property type="entry name" value="FAD/NAD(P)-binding domain"/>
    <property type="match status" value="1"/>
</dbReference>
<evidence type="ECO:0000313" key="4">
    <source>
        <dbReference type="Proteomes" id="UP000606974"/>
    </source>
</evidence>
<evidence type="ECO:0000256" key="1">
    <source>
        <dbReference type="ARBA" id="ARBA00001974"/>
    </source>
</evidence>
<keyword evidence="4" id="KW-1185">Reference proteome</keyword>
<comment type="similarity">
    <text evidence="2">Belongs to the FAD-binding monooxygenase family.</text>
</comment>
<sequence>MSNSNFTLTVQPLKRLNARSVSLASLDRTERKQRVCGSQTISICRADVIVLANGFEATPLLASAECVWAPWASHSRLLGQCGDAQAYMGTAIDGFPNFFMMVGPNTSVDHSPVILGIGSTVEYILKLISPVLDGDALAVESKKEAALRWTAGIP</sequence>
<name>A0A8H7A9C3_9EURO</name>
<dbReference type="OrthoDB" id="74360at2759"/>
<protein>
    <submittedName>
        <fullName evidence="3">Uncharacterized protein</fullName>
    </submittedName>
</protein>
<dbReference type="EMBL" id="JAACFV010000161">
    <property type="protein sequence ID" value="KAF7503804.1"/>
    <property type="molecule type" value="Genomic_DNA"/>
</dbReference>
<comment type="cofactor">
    <cofactor evidence="1">
        <name>FAD</name>
        <dbReference type="ChEBI" id="CHEBI:57692"/>
    </cofactor>
</comment>
<evidence type="ECO:0000313" key="3">
    <source>
        <dbReference type="EMBL" id="KAF7503804.1"/>
    </source>
</evidence>
<dbReference type="PANTHER" id="PTHR42877">
    <property type="entry name" value="L-ORNITHINE N(5)-MONOOXYGENASE-RELATED"/>
    <property type="match status" value="1"/>
</dbReference>
<comment type="caution">
    <text evidence="3">The sequence shown here is derived from an EMBL/GenBank/DDBJ whole genome shotgun (WGS) entry which is preliminary data.</text>
</comment>
<organism evidence="3 4">
    <name type="scientific">Endocarpon pusillum</name>
    <dbReference type="NCBI Taxonomy" id="364733"/>
    <lineage>
        <taxon>Eukaryota</taxon>
        <taxon>Fungi</taxon>
        <taxon>Dikarya</taxon>
        <taxon>Ascomycota</taxon>
        <taxon>Pezizomycotina</taxon>
        <taxon>Eurotiomycetes</taxon>
        <taxon>Chaetothyriomycetidae</taxon>
        <taxon>Verrucariales</taxon>
        <taxon>Verrucariaceae</taxon>
        <taxon>Endocarpon</taxon>
    </lineage>
</organism>
<reference evidence="3" key="1">
    <citation type="submission" date="2020-02" db="EMBL/GenBank/DDBJ databases">
        <authorList>
            <person name="Palmer J.M."/>
        </authorList>
    </citation>
    <scope>NUCLEOTIDE SEQUENCE</scope>
    <source>
        <strain evidence="3">EPUS1.4</strain>
        <tissue evidence="3">Thallus</tissue>
    </source>
</reference>
<dbReference type="PANTHER" id="PTHR42877:SF10">
    <property type="entry name" value="L-ORNITHINE N(5)-OXYGENASE"/>
    <property type="match status" value="1"/>
</dbReference>
<gene>
    <name evidence="3" type="ORF">GJ744_003245</name>
</gene>
<evidence type="ECO:0000256" key="2">
    <source>
        <dbReference type="ARBA" id="ARBA00010139"/>
    </source>
</evidence>
<dbReference type="InterPro" id="IPR051209">
    <property type="entry name" value="FAD-bind_Monooxygenase_sf"/>
</dbReference>
<accession>A0A8H7A9C3</accession>
<dbReference type="Proteomes" id="UP000606974">
    <property type="component" value="Unassembled WGS sequence"/>
</dbReference>
<dbReference type="Gene3D" id="3.50.50.60">
    <property type="entry name" value="FAD/NAD(P)-binding domain"/>
    <property type="match status" value="1"/>
</dbReference>
<dbReference type="AlphaFoldDB" id="A0A8H7A9C3"/>
<proteinExistence type="inferred from homology"/>
<dbReference type="InterPro" id="IPR036188">
    <property type="entry name" value="FAD/NAD-bd_sf"/>
</dbReference>